<proteinExistence type="predicted"/>
<accession>A0ABQ2R4Y7</accession>
<name>A0ABQ2R4Y7_9ACTN</name>
<evidence type="ECO:0000313" key="2">
    <source>
        <dbReference type="Proteomes" id="UP000611554"/>
    </source>
</evidence>
<comment type="caution">
    <text evidence="1">The sequence shown here is derived from an EMBL/GenBank/DDBJ whole genome shotgun (WGS) entry which is preliminary data.</text>
</comment>
<dbReference type="SUPFAM" id="SSF48498">
    <property type="entry name" value="Tetracyclin repressor-like, C-terminal domain"/>
    <property type="match status" value="1"/>
</dbReference>
<gene>
    <name evidence="1" type="ORF">GCM10010140_46620</name>
</gene>
<dbReference type="RefSeq" id="WP_189248588.1">
    <property type="nucleotide sequence ID" value="NZ_BMQJ01000012.1"/>
</dbReference>
<organism evidence="1 2">
    <name type="scientific">Streptosporangium pseudovulgare</name>
    <dbReference type="NCBI Taxonomy" id="35765"/>
    <lineage>
        <taxon>Bacteria</taxon>
        <taxon>Bacillati</taxon>
        <taxon>Actinomycetota</taxon>
        <taxon>Actinomycetes</taxon>
        <taxon>Streptosporangiales</taxon>
        <taxon>Streptosporangiaceae</taxon>
        <taxon>Streptosporangium</taxon>
    </lineage>
</organism>
<dbReference type="EMBL" id="BMQJ01000012">
    <property type="protein sequence ID" value="GGQ11144.1"/>
    <property type="molecule type" value="Genomic_DNA"/>
</dbReference>
<evidence type="ECO:0008006" key="3">
    <source>
        <dbReference type="Google" id="ProtNLM"/>
    </source>
</evidence>
<dbReference type="Proteomes" id="UP000611554">
    <property type="component" value="Unassembled WGS sequence"/>
</dbReference>
<sequence>MAFGTAAALTRAARAVFYVRAVVHPEFAASIEKPNREARGDLGRVFGRVFGCAESVGEPRSGIDHDTLVRLTLSIIDGLMGVILLSPFEDPGVHEATVDAVVRLVTEPVRRAREGSRPRR</sequence>
<keyword evidence="2" id="KW-1185">Reference proteome</keyword>
<protein>
    <recommendedName>
        <fullName evidence="3">Tetracyclin repressor-like C-terminal domain-containing protein</fullName>
    </recommendedName>
</protein>
<dbReference type="InterPro" id="IPR036271">
    <property type="entry name" value="Tet_transcr_reg_TetR-rel_C_sf"/>
</dbReference>
<evidence type="ECO:0000313" key="1">
    <source>
        <dbReference type="EMBL" id="GGQ11144.1"/>
    </source>
</evidence>
<reference evidence="2" key="1">
    <citation type="journal article" date="2019" name="Int. J. Syst. Evol. Microbiol.">
        <title>The Global Catalogue of Microorganisms (GCM) 10K type strain sequencing project: providing services to taxonomists for standard genome sequencing and annotation.</title>
        <authorList>
            <consortium name="The Broad Institute Genomics Platform"/>
            <consortium name="The Broad Institute Genome Sequencing Center for Infectious Disease"/>
            <person name="Wu L."/>
            <person name="Ma J."/>
        </authorList>
    </citation>
    <scope>NUCLEOTIDE SEQUENCE [LARGE SCALE GENOMIC DNA]</scope>
    <source>
        <strain evidence="2">JCM 3115</strain>
    </source>
</reference>